<feature type="compositionally biased region" description="Basic residues" evidence="1">
    <location>
        <begin position="254"/>
        <end position="265"/>
    </location>
</feature>
<comment type="caution">
    <text evidence="2">The sequence shown here is derived from an EMBL/GenBank/DDBJ whole genome shotgun (WGS) entry which is preliminary data.</text>
</comment>
<feature type="compositionally biased region" description="Basic and acidic residues" evidence="1">
    <location>
        <begin position="10"/>
        <end position="21"/>
    </location>
</feature>
<proteinExistence type="predicted"/>
<dbReference type="AlphaFoldDB" id="A0A0L0NUU8"/>
<dbReference type="EMBL" id="LGST01000041">
    <property type="protein sequence ID" value="KND97435.1"/>
    <property type="molecule type" value="Genomic_DNA"/>
</dbReference>
<dbReference type="VEuPathDB" id="FungiDB:QG37_05818"/>
<sequence length="366" mass="41730">MPDGALTELHQQHGKPEQELQRTLDTQRKLEFITMVRRNMENRKMKESGNSNGGYLPFPTEENPLKMGFGADEIKLIRKEMEELIKKIGLREMLNDRTEGDEEKMLRGDEIMKLQRKIAEAEAEQNSAQEGFSLYGTKDEEGLHAGNGDCGYEDDEYDDAEQDDYDIGELQGDAEFLYEYGPTHHIEVELSDGPVGEGGNRDDEASCEFTFEYDQNGKLVPTYCNVEEQLRFMNLRDKTPNSTMVAPPTGEKTKKNKKKNKKKKKLQQDGQKGQPVGNQRGGFDADLGCLFCQYEAAFGVKPVHMMRWYDQKVMNEERHRQKVREKLERAKLKALKRQQPGYHADDGGGDDGEELDASRTTVVDQG</sequence>
<protein>
    <submittedName>
        <fullName evidence="2">Uncharacterized protein</fullName>
    </submittedName>
</protein>
<feature type="region of interest" description="Disordered" evidence="1">
    <location>
        <begin position="1"/>
        <end position="21"/>
    </location>
</feature>
<dbReference type="VEuPathDB" id="FungiDB:CJJ09_005377"/>
<dbReference type="Proteomes" id="UP000037122">
    <property type="component" value="Unassembled WGS sequence"/>
</dbReference>
<accession>A0A0L0NUU8</accession>
<feature type="region of interest" description="Disordered" evidence="1">
    <location>
        <begin position="235"/>
        <end position="279"/>
    </location>
</feature>
<organism evidence="2 3">
    <name type="scientific">Candidozyma auris</name>
    <name type="common">Yeast</name>
    <name type="synonym">Candida auris</name>
    <dbReference type="NCBI Taxonomy" id="498019"/>
    <lineage>
        <taxon>Eukaryota</taxon>
        <taxon>Fungi</taxon>
        <taxon>Dikarya</taxon>
        <taxon>Ascomycota</taxon>
        <taxon>Saccharomycotina</taxon>
        <taxon>Pichiomycetes</taxon>
        <taxon>Metschnikowiaceae</taxon>
        <taxon>Candidozyma</taxon>
    </lineage>
</organism>
<evidence type="ECO:0000256" key="1">
    <source>
        <dbReference type="SAM" id="MobiDB-lite"/>
    </source>
</evidence>
<reference evidence="3" key="1">
    <citation type="journal article" date="2015" name="BMC Genomics">
        <title>Draft genome of a commonly misdiagnosed multidrug resistant pathogen Candida auris.</title>
        <authorList>
            <person name="Chatterjee S."/>
            <person name="Alampalli S.V."/>
            <person name="Nageshan R.K."/>
            <person name="Chettiar S.T."/>
            <person name="Joshi S."/>
            <person name="Tatu U.S."/>
        </authorList>
    </citation>
    <scope>NUCLEOTIDE SEQUENCE [LARGE SCALE GENOMIC DNA]</scope>
    <source>
        <strain evidence="3">6684</strain>
    </source>
</reference>
<dbReference type="VEuPathDB" id="FungiDB:CJI97_001829"/>
<name>A0A0L0NUU8_CANAR</name>
<evidence type="ECO:0000313" key="2">
    <source>
        <dbReference type="EMBL" id="KND97435.1"/>
    </source>
</evidence>
<gene>
    <name evidence="2" type="ORF">QG37_05818</name>
</gene>
<dbReference type="VEuPathDB" id="FungiDB:CJJ07_003458"/>
<dbReference type="VEuPathDB" id="FungiDB:CJI96_0004226"/>
<dbReference type="VEuPathDB" id="FungiDB:B9J08_002286"/>
<feature type="region of interest" description="Disordered" evidence="1">
    <location>
        <begin position="332"/>
        <end position="366"/>
    </location>
</feature>
<evidence type="ECO:0000313" key="3">
    <source>
        <dbReference type="Proteomes" id="UP000037122"/>
    </source>
</evidence>